<sequence length="271" mass="30947">MNKIIKIHVAFLLLLCISCSVKTKNKTEQNDAKIKSETAESNQVAVPKNQINNATEAYFKASGTEPFWSLELSEQQIKLRTPTDSIITSNTKPFQAMDKNIKMYKIKGETGQLNIQIIQSECANGMSGKISPYKVSVEYKKNTEQSLHKIEGCGSYITDYRLHDIWVLEKLNGKKVDKANFNNDLPSLEINATTNTFLGFAGCNRMNGKLFYEKEILRFTDINTTKIMCQSNNEENTFLKAFRSATRYKIENNRLWLSNPSEELLIFKKID</sequence>
<feature type="domain" description="DUF306" evidence="2">
    <location>
        <begin position="164"/>
        <end position="267"/>
    </location>
</feature>
<dbReference type="PANTHER" id="PTHR35535">
    <property type="entry name" value="HEAT SHOCK PROTEIN HSLJ"/>
    <property type="match status" value="1"/>
</dbReference>
<evidence type="ECO:0000313" key="3">
    <source>
        <dbReference type="EMBL" id="MBP4142038.1"/>
    </source>
</evidence>
<reference evidence="3 4" key="1">
    <citation type="submission" date="2021-03" db="EMBL/GenBank/DDBJ databases">
        <title>Flavobacterium Flabelliformis Sp. Nov. And Flavobacterium Geliluteum Sp. Nov., Two Novel Multidrug Resistant Psychrophilic Species Isolated From Antarctica.</title>
        <authorList>
            <person name="Kralova S."/>
            <person name="Busse H.J."/>
            <person name="Bezdicek M."/>
            <person name="Nykrynova M."/>
            <person name="Kroupova E."/>
            <person name="Krsek D."/>
            <person name="Sedlacek I."/>
        </authorList>
    </citation>
    <scope>NUCLEOTIDE SEQUENCE [LARGE SCALE GENOMIC DNA]</scope>
    <source>
        <strain evidence="3 4">P4023</strain>
    </source>
</reference>
<proteinExistence type="predicted"/>
<dbReference type="EMBL" id="JAGFBU010000003">
    <property type="protein sequence ID" value="MBP4142038.1"/>
    <property type="molecule type" value="Genomic_DNA"/>
</dbReference>
<comment type="caution">
    <text evidence="3">The sequence shown here is derived from an EMBL/GenBank/DDBJ whole genome shotgun (WGS) entry which is preliminary data.</text>
</comment>
<dbReference type="InterPro" id="IPR053147">
    <property type="entry name" value="Hsp_HslJ-like"/>
</dbReference>
<dbReference type="PANTHER" id="PTHR35535:SF1">
    <property type="entry name" value="HEAT SHOCK PROTEIN HSLJ"/>
    <property type="match status" value="1"/>
</dbReference>
<dbReference type="RefSeq" id="WP_210646000.1">
    <property type="nucleotide sequence ID" value="NZ_JAGFBU010000003.1"/>
</dbReference>
<evidence type="ECO:0000256" key="1">
    <source>
        <dbReference type="SAM" id="SignalP"/>
    </source>
</evidence>
<dbReference type="InterPro" id="IPR038670">
    <property type="entry name" value="HslJ-like_sf"/>
</dbReference>
<dbReference type="Gene3D" id="2.40.128.270">
    <property type="match status" value="1"/>
</dbReference>
<protein>
    <submittedName>
        <fullName evidence="3">META domain-containing protein</fullName>
    </submittedName>
</protein>
<evidence type="ECO:0000313" key="4">
    <source>
        <dbReference type="Proteomes" id="UP000674217"/>
    </source>
</evidence>
<dbReference type="Pfam" id="PF03724">
    <property type="entry name" value="META"/>
    <property type="match status" value="1"/>
</dbReference>
<accession>A0ABS5CTU0</accession>
<name>A0ABS5CTU0_9FLAO</name>
<feature type="signal peptide" evidence="1">
    <location>
        <begin position="1"/>
        <end position="23"/>
    </location>
</feature>
<dbReference type="InterPro" id="IPR005184">
    <property type="entry name" value="DUF306_Meta_HslJ"/>
</dbReference>
<feature type="chain" id="PRO_5046110953" evidence="1">
    <location>
        <begin position="24"/>
        <end position="271"/>
    </location>
</feature>
<organism evidence="3 4">
    <name type="scientific">Flavobacterium flabelliforme</name>
    <dbReference type="NCBI Taxonomy" id="2816119"/>
    <lineage>
        <taxon>Bacteria</taxon>
        <taxon>Pseudomonadati</taxon>
        <taxon>Bacteroidota</taxon>
        <taxon>Flavobacteriia</taxon>
        <taxon>Flavobacteriales</taxon>
        <taxon>Flavobacteriaceae</taxon>
        <taxon>Flavobacterium</taxon>
    </lineage>
</organism>
<dbReference type="Proteomes" id="UP000674217">
    <property type="component" value="Unassembled WGS sequence"/>
</dbReference>
<evidence type="ECO:0000259" key="2">
    <source>
        <dbReference type="Pfam" id="PF03724"/>
    </source>
</evidence>
<keyword evidence="1" id="KW-0732">Signal</keyword>
<keyword evidence="4" id="KW-1185">Reference proteome</keyword>
<gene>
    <name evidence="3" type="ORF">J3S90_09505</name>
</gene>